<evidence type="ECO:0000256" key="1">
    <source>
        <dbReference type="SAM" id="MobiDB-lite"/>
    </source>
</evidence>
<proteinExistence type="predicted"/>
<name>A0A6L7EWT5_9ACTN</name>
<dbReference type="SUPFAM" id="SSF81296">
    <property type="entry name" value="E set domains"/>
    <property type="match status" value="1"/>
</dbReference>
<feature type="transmembrane region" description="Helical" evidence="2">
    <location>
        <begin position="90"/>
        <end position="110"/>
    </location>
</feature>
<evidence type="ECO:0000313" key="5">
    <source>
        <dbReference type="Proteomes" id="UP000473325"/>
    </source>
</evidence>
<dbReference type="InterPro" id="IPR014756">
    <property type="entry name" value="Ig_E-set"/>
</dbReference>
<dbReference type="GO" id="GO:0043546">
    <property type="term" value="F:molybdopterin cofactor binding"/>
    <property type="evidence" value="ECO:0007669"/>
    <property type="project" value="TreeGrafter"/>
</dbReference>
<dbReference type="EMBL" id="WUEK01000011">
    <property type="protein sequence ID" value="MXG91230.1"/>
    <property type="molecule type" value="Genomic_DNA"/>
</dbReference>
<feature type="region of interest" description="Disordered" evidence="1">
    <location>
        <begin position="482"/>
        <end position="501"/>
    </location>
</feature>
<feature type="compositionally biased region" description="Polar residues" evidence="1">
    <location>
        <begin position="482"/>
        <end position="491"/>
    </location>
</feature>
<feature type="transmembrane region" description="Helical" evidence="2">
    <location>
        <begin position="166"/>
        <end position="187"/>
    </location>
</feature>
<dbReference type="InterPro" id="IPR036374">
    <property type="entry name" value="OxRdtase_Mopterin-bd_sf"/>
</dbReference>
<dbReference type="Pfam" id="PF00174">
    <property type="entry name" value="Oxidored_molyb"/>
    <property type="match status" value="1"/>
</dbReference>
<dbReference type="GO" id="GO:0020037">
    <property type="term" value="F:heme binding"/>
    <property type="evidence" value="ECO:0007669"/>
    <property type="project" value="TreeGrafter"/>
</dbReference>
<dbReference type="Gene3D" id="2.60.40.650">
    <property type="match status" value="1"/>
</dbReference>
<dbReference type="PANTHER" id="PTHR19372:SF7">
    <property type="entry name" value="SULFITE OXIDASE, MITOCHONDRIAL"/>
    <property type="match status" value="1"/>
</dbReference>
<dbReference type="RefSeq" id="WP_160879166.1">
    <property type="nucleotide sequence ID" value="NZ_WUEK01000011.1"/>
</dbReference>
<keyword evidence="2" id="KW-1133">Transmembrane helix</keyword>
<dbReference type="Proteomes" id="UP000473325">
    <property type="component" value="Unassembled WGS sequence"/>
</dbReference>
<accession>A0A6L7EWT5</accession>
<keyword evidence="5" id="KW-1185">Reference proteome</keyword>
<reference evidence="4 5" key="1">
    <citation type="submission" date="2019-12" db="EMBL/GenBank/DDBJ databases">
        <authorList>
            <person name="Kun Z."/>
        </authorList>
    </citation>
    <scope>NUCLEOTIDE SEQUENCE [LARGE SCALE GENOMIC DNA]</scope>
    <source>
        <strain evidence="4 5">YIM 123512</strain>
    </source>
</reference>
<gene>
    <name evidence="4" type="ORF">GRQ65_16905</name>
</gene>
<protein>
    <submittedName>
        <fullName evidence="4">Molybdopterin-dependent oxidoreductase</fullName>
    </submittedName>
</protein>
<dbReference type="GO" id="GO:0008482">
    <property type="term" value="F:sulfite oxidase activity"/>
    <property type="evidence" value="ECO:0007669"/>
    <property type="project" value="TreeGrafter"/>
</dbReference>
<organism evidence="4 5">
    <name type="scientific">Nocardioides flavescens</name>
    <dbReference type="NCBI Taxonomy" id="2691959"/>
    <lineage>
        <taxon>Bacteria</taxon>
        <taxon>Bacillati</taxon>
        <taxon>Actinomycetota</taxon>
        <taxon>Actinomycetes</taxon>
        <taxon>Propionibacteriales</taxon>
        <taxon>Nocardioidaceae</taxon>
        <taxon>Nocardioides</taxon>
    </lineage>
</organism>
<dbReference type="PANTHER" id="PTHR19372">
    <property type="entry name" value="SULFITE REDUCTASE"/>
    <property type="match status" value="1"/>
</dbReference>
<evidence type="ECO:0000313" key="4">
    <source>
        <dbReference type="EMBL" id="MXG91230.1"/>
    </source>
</evidence>
<dbReference type="GO" id="GO:0006790">
    <property type="term" value="P:sulfur compound metabolic process"/>
    <property type="evidence" value="ECO:0007669"/>
    <property type="project" value="TreeGrafter"/>
</dbReference>
<keyword evidence="2" id="KW-0812">Transmembrane</keyword>
<evidence type="ECO:0000256" key="2">
    <source>
        <dbReference type="SAM" id="Phobius"/>
    </source>
</evidence>
<sequence length="512" mass="53922">MRSRIAYALFGVLATLVGVAAGHVVAALLNPASSPVLAVGSQVIDLTPTPLKEWAIRQFGSSDKQVLIGSVMAGVLLLAAVAGLLARRRFVYGAALQVVLVGVAAFTALNRPTTEAVDVVPSIATVIAGVGSLWLLDRSARASAGDGESVESWSGDHSTGPSRRGVIITAGVLAVAAAAMGGAGRLIGNARSKLQDIAFPRPADPAPAFPNGIQGDFSGITPFRTANSDFYRVDTRLDVPVVDIDTWSLKIEGMVDQELEFSFDDLLGMPLIERDITMTCVSNTVGGPYVGSARWIGVPLAALLEKAGVQDGVDQILATDVDGMTIGTPYALATDGRDAIVALGMNGEALPREHGYPVRMVIPGLYGFISACKWMTSIKLTTYADDEAYWTERGWTPEAPIKISSRIDTPKVLQEIPAGDTFIGGVAWAQQNGGVAKVQVQVDGGGWQDAQLGPSAGNDYWRQWYYPWTAESGTHTISSRVIDGNGQTQSDVRAEPFPSGSSGIQSLIIKVA</sequence>
<evidence type="ECO:0000259" key="3">
    <source>
        <dbReference type="Pfam" id="PF00174"/>
    </source>
</evidence>
<keyword evidence="2" id="KW-0472">Membrane</keyword>
<dbReference type="Gene3D" id="3.90.420.10">
    <property type="entry name" value="Oxidoreductase, molybdopterin-binding domain"/>
    <property type="match status" value="1"/>
</dbReference>
<feature type="transmembrane region" description="Helical" evidence="2">
    <location>
        <begin position="66"/>
        <end position="85"/>
    </location>
</feature>
<comment type="caution">
    <text evidence="4">The sequence shown here is derived from an EMBL/GenBank/DDBJ whole genome shotgun (WGS) entry which is preliminary data.</text>
</comment>
<dbReference type="AlphaFoldDB" id="A0A6L7EWT5"/>
<dbReference type="SUPFAM" id="SSF56524">
    <property type="entry name" value="Oxidoreductase molybdopterin-binding domain"/>
    <property type="match status" value="1"/>
</dbReference>
<feature type="domain" description="Oxidoreductase molybdopterin-binding" evidence="3">
    <location>
        <begin position="237"/>
        <end position="386"/>
    </location>
</feature>
<feature type="transmembrane region" description="Helical" evidence="2">
    <location>
        <begin position="116"/>
        <end position="136"/>
    </location>
</feature>
<dbReference type="InterPro" id="IPR000572">
    <property type="entry name" value="OxRdtase_Mopterin-bd_dom"/>
</dbReference>